<dbReference type="OrthoDB" id="1932457at2759"/>
<evidence type="ECO:0000313" key="3">
    <source>
        <dbReference type="Proteomes" id="UP001152561"/>
    </source>
</evidence>
<keyword evidence="3" id="KW-1185">Reference proteome</keyword>
<dbReference type="PANTHER" id="PTHR47290:SF4">
    <property type="entry name" value="RING FINGER PROTEIN"/>
    <property type="match status" value="1"/>
</dbReference>
<feature type="compositionally biased region" description="Basic and acidic residues" evidence="1">
    <location>
        <begin position="66"/>
        <end position="78"/>
    </location>
</feature>
<dbReference type="PANTHER" id="PTHR47290">
    <property type="entry name" value="RING FINGER PROTEIN"/>
    <property type="match status" value="1"/>
</dbReference>
<dbReference type="Proteomes" id="UP001152561">
    <property type="component" value="Unassembled WGS sequence"/>
</dbReference>
<proteinExistence type="predicted"/>
<feature type="region of interest" description="Disordered" evidence="1">
    <location>
        <begin position="60"/>
        <end position="124"/>
    </location>
</feature>
<reference evidence="3" key="1">
    <citation type="journal article" date="2023" name="Proc. Natl. Acad. Sci. U.S.A.">
        <title>Genomic and structural basis for evolution of tropane alkaloid biosynthesis.</title>
        <authorList>
            <person name="Wanga Y.-J."/>
            <person name="Taina T."/>
            <person name="Yua J.-Y."/>
            <person name="Lia J."/>
            <person name="Xua B."/>
            <person name="Chenc J."/>
            <person name="D'Auriad J.C."/>
            <person name="Huanga J.-P."/>
            <person name="Huanga S.-X."/>
        </authorList>
    </citation>
    <scope>NUCLEOTIDE SEQUENCE [LARGE SCALE GENOMIC DNA]</scope>
    <source>
        <strain evidence="3">cv. KIB-2019</strain>
    </source>
</reference>
<organism evidence="2 3">
    <name type="scientific">Anisodus acutangulus</name>
    <dbReference type="NCBI Taxonomy" id="402998"/>
    <lineage>
        <taxon>Eukaryota</taxon>
        <taxon>Viridiplantae</taxon>
        <taxon>Streptophyta</taxon>
        <taxon>Embryophyta</taxon>
        <taxon>Tracheophyta</taxon>
        <taxon>Spermatophyta</taxon>
        <taxon>Magnoliopsida</taxon>
        <taxon>eudicotyledons</taxon>
        <taxon>Gunneridae</taxon>
        <taxon>Pentapetalae</taxon>
        <taxon>asterids</taxon>
        <taxon>lamiids</taxon>
        <taxon>Solanales</taxon>
        <taxon>Solanaceae</taxon>
        <taxon>Solanoideae</taxon>
        <taxon>Hyoscyameae</taxon>
        <taxon>Anisodus</taxon>
    </lineage>
</organism>
<feature type="compositionally biased region" description="Polar residues" evidence="1">
    <location>
        <begin position="79"/>
        <end position="93"/>
    </location>
</feature>
<dbReference type="AlphaFoldDB" id="A0A9Q1RBS3"/>
<dbReference type="InterPro" id="IPR044171">
    <property type="entry name" value="LAX2-like"/>
</dbReference>
<dbReference type="EMBL" id="JAJAGQ010000012">
    <property type="protein sequence ID" value="KAJ8547760.1"/>
    <property type="molecule type" value="Genomic_DNA"/>
</dbReference>
<evidence type="ECO:0000256" key="1">
    <source>
        <dbReference type="SAM" id="MobiDB-lite"/>
    </source>
</evidence>
<accession>A0A9Q1RBS3</accession>
<sequence>MTMVNPSHNLSKKHFHSYGFGSYQNFVLMSRLEEEEGYECNYHHHQGQQVCLGSDLAPPDCSMAEDESRTESINEEAHSASSKYNNNNVNTVQDESEKEKEEEEEGWLQLSIGGGSSHHEKKQTGGRLGLVELDLLPPGPGGTGTSYEHGNKTLLAPAPTHILFPHQYQFPAAPPPPPAYMTSTSLFLQQQLYSGTGTNFPYNPQEINWAFRPMSASSSYNQLPIAPAGGSQFSGRPYPVLHAGIGSVTGPSIYFRVIYPPRRPHSGTWFSLQASLNQAKQPFLHQISKSYLRIKDGRMTIRLVVKYLVNKLQLENESEIEITCRGQQLQPSLTLQHVRDHIWINTGDTLTLLPPQSSTTTASNHVMVLHYGTSAP</sequence>
<gene>
    <name evidence="2" type="ORF">K7X08_011346</name>
</gene>
<feature type="compositionally biased region" description="Acidic residues" evidence="1">
    <location>
        <begin position="94"/>
        <end position="106"/>
    </location>
</feature>
<evidence type="ECO:0000313" key="2">
    <source>
        <dbReference type="EMBL" id="KAJ8547760.1"/>
    </source>
</evidence>
<protein>
    <submittedName>
        <fullName evidence="2">Uncharacterized protein</fullName>
    </submittedName>
</protein>
<name>A0A9Q1RBS3_9SOLA</name>
<dbReference type="Gene3D" id="3.10.20.90">
    <property type="entry name" value="Phosphatidylinositol 3-kinase Catalytic Subunit, Chain A, domain 1"/>
    <property type="match status" value="1"/>
</dbReference>
<comment type="caution">
    <text evidence="2">The sequence shown here is derived from an EMBL/GenBank/DDBJ whole genome shotgun (WGS) entry which is preliminary data.</text>
</comment>